<comment type="caution">
    <text evidence="1">The sequence shown here is derived from an EMBL/GenBank/DDBJ whole genome shotgun (WGS) entry which is preliminary data.</text>
</comment>
<sequence>MDGIKVGKRKGPEHDGCPYSSPYQAHCIVTVESAHSQIRVRYDFNKKYGGGKVATATANSLNREFGGSYGEKDPAVKGLYNFLMDSAMSPIALEASGFC</sequence>
<dbReference type="EMBL" id="AWUE01017772">
    <property type="protein sequence ID" value="OMO85043.1"/>
    <property type="molecule type" value="Genomic_DNA"/>
</dbReference>
<evidence type="ECO:0000313" key="2">
    <source>
        <dbReference type="Proteomes" id="UP000187203"/>
    </source>
</evidence>
<evidence type="ECO:0000313" key="1">
    <source>
        <dbReference type="EMBL" id="OMO85043.1"/>
    </source>
</evidence>
<protein>
    <submittedName>
        <fullName evidence="1">Vesicle-associated membrane protein</fullName>
    </submittedName>
</protein>
<gene>
    <name evidence="1" type="ORF">COLO4_21779</name>
</gene>
<dbReference type="AlphaFoldDB" id="A0A1R3IR25"/>
<accession>A0A1R3IR25</accession>
<dbReference type="OrthoDB" id="248747at2759"/>
<proteinExistence type="predicted"/>
<reference evidence="2" key="1">
    <citation type="submission" date="2013-09" db="EMBL/GenBank/DDBJ databases">
        <title>Corchorus olitorius genome sequencing.</title>
        <authorList>
            <person name="Alam M."/>
            <person name="Haque M.S."/>
            <person name="Islam M.S."/>
            <person name="Emdad E.M."/>
            <person name="Islam M.M."/>
            <person name="Ahmed B."/>
            <person name="Halim A."/>
            <person name="Hossen Q.M.M."/>
            <person name="Hossain M.Z."/>
            <person name="Ahmed R."/>
            <person name="Khan M.M."/>
            <person name="Islam R."/>
            <person name="Rashid M.M."/>
            <person name="Khan S.A."/>
            <person name="Rahman M.S."/>
            <person name="Alam M."/>
            <person name="Yahiya A.S."/>
            <person name="Khan M.S."/>
            <person name="Azam M.S."/>
            <person name="Haque T."/>
            <person name="Lashkar M.Z.H."/>
            <person name="Akhand A.I."/>
            <person name="Morshed G."/>
            <person name="Roy S."/>
            <person name="Uddin K.S."/>
            <person name="Rabeya T."/>
            <person name="Hossain A.S."/>
            <person name="Chowdhury A."/>
            <person name="Snigdha A.R."/>
            <person name="Mortoza M.S."/>
            <person name="Matin S.A."/>
            <person name="Hoque S.M.E."/>
            <person name="Islam M.K."/>
            <person name="Roy D.K."/>
            <person name="Haider R."/>
            <person name="Moosa M.M."/>
            <person name="Elias S.M."/>
            <person name="Hasan A.M."/>
            <person name="Jahan S."/>
            <person name="Shafiuddin M."/>
            <person name="Mahmood N."/>
            <person name="Shommy N.S."/>
        </authorList>
    </citation>
    <scope>NUCLEOTIDE SEQUENCE [LARGE SCALE GENOMIC DNA]</scope>
    <source>
        <strain evidence="2">cv. O-4</strain>
    </source>
</reference>
<organism evidence="1 2">
    <name type="scientific">Corchorus olitorius</name>
    <dbReference type="NCBI Taxonomy" id="93759"/>
    <lineage>
        <taxon>Eukaryota</taxon>
        <taxon>Viridiplantae</taxon>
        <taxon>Streptophyta</taxon>
        <taxon>Embryophyta</taxon>
        <taxon>Tracheophyta</taxon>
        <taxon>Spermatophyta</taxon>
        <taxon>Magnoliopsida</taxon>
        <taxon>eudicotyledons</taxon>
        <taxon>Gunneridae</taxon>
        <taxon>Pentapetalae</taxon>
        <taxon>rosids</taxon>
        <taxon>malvids</taxon>
        <taxon>Malvales</taxon>
        <taxon>Malvaceae</taxon>
        <taxon>Grewioideae</taxon>
        <taxon>Apeibeae</taxon>
        <taxon>Corchorus</taxon>
    </lineage>
</organism>
<dbReference type="Proteomes" id="UP000187203">
    <property type="component" value="Unassembled WGS sequence"/>
</dbReference>
<keyword evidence="2" id="KW-1185">Reference proteome</keyword>
<dbReference type="STRING" id="93759.A0A1R3IR25"/>
<name>A0A1R3IR25_9ROSI</name>